<dbReference type="Proteomes" id="UP000779900">
    <property type="component" value="Unassembled WGS sequence"/>
</dbReference>
<keyword evidence="12 13" id="KW-0324">Glycolysis</keyword>
<dbReference type="HAMAP" id="MF_00145">
    <property type="entry name" value="Phosphoglyc_kinase"/>
    <property type="match status" value="1"/>
</dbReference>
<evidence type="ECO:0000256" key="12">
    <source>
        <dbReference type="ARBA" id="ARBA00023152"/>
    </source>
</evidence>
<evidence type="ECO:0000256" key="3">
    <source>
        <dbReference type="ARBA" id="ARBA00008982"/>
    </source>
</evidence>
<dbReference type="FunFam" id="3.40.50.1260:FF:000031">
    <property type="entry name" value="Phosphoglycerate kinase 1"/>
    <property type="match status" value="1"/>
</dbReference>
<evidence type="ECO:0000256" key="7">
    <source>
        <dbReference type="ARBA" id="ARBA00022490"/>
    </source>
</evidence>
<evidence type="ECO:0000256" key="1">
    <source>
        <dbReference type="ARBA" id="ARBA00000642"/>
    </source>
</evidence>
<dbReference type="PROSITE" id="PS00111">
    <property type="entry name" value="PGLYCERATE_KINASE"/>
    <property type="match status" value="1"/>
</dbReference>
<dbReference type="GO" id="GO:0043531">
    <property type="term" value="F:ADP binding"/>
    <property type="evidence" value="ECO:0007669"/>
    <property type="project" value="TreeGrafter"/>
</dbReference>
<feature type="binding site" evidence="13 14">
    <location>
        <begin position="21"/>
        <end position="23"/>
    </location>
    <ligand>
        <name>substrate</name>
    </ligand>
</feature>
<dbReference type="FunFam" id="3.40.50.1260:FF:000006">
    <property type="entry name" value="Phosphoglycerate kinase"/>
    <property type="match status" value="1"/>
</dbReference>
<dbReference type="GO" id="GO:0005829">
    <property type="term" value="C:cytosol"/>
    <property type="evidence" value="ECO:0007669"/>
    <property type="project" value="TreeGrafter"/>
</dbReference>
<dbReference type="InterPro" id="IPR036043">
    <property type="entry name" value="Phosphoglycerate_kinase_sf"/>
</dbReference>
<evidence type="ECO:0000256" key="4">
    <source>
        <dbReference type="ARBA" id="ARBA00011245"/>
    </source>
</evidence>
<evidence type="ECO:0000256" key="2">
    <source>
        <dbReference type="ARBA" id="ARBA00004838"/>
    </source>
</evidence>
<comment type="caution">
    <text evidence="17">The sequence shown here is derived from an EMBL/GenBank/DDBJ whole genome shotgun (WGS) entry which is preliminary data.</text>
</comment>
<dbReference type="PANTHER" id="PTHR11406">
    <property type="entry name" value="PHOSPHOGLYCERATE KINASE"/>
    <property type="match status" value="1"/>
</dbReference>
<evidence type="ECO:0000256" key="15">
    <source>
        <dbReference type="PIRSR" id="PIRSR000724-2"/>
    </source>
</evidence>
<dbReference type="InterPro" id="IPR015911">
    <property type="entry name" value="Phosphoglycerate_kinase_CS"/>
</dbReference>
<gene>
    <name evidence="13" type="primary">pgk</name>
    <name evidence="17" type="ORF">FJY68_09035</name>
</gene>
<dbReference type="AlphaFoldDB" id="A0A938BTT6"/>
<name>A0A938BTT6_UNCW3</name>
<dbReference type="GO" id="GO:0006094">
    <property type="term" value="P:gluconeogenesis"/>
    <property type="evidence" value="ECO:0007669"/>
    <property type="project" value="TreeGrafter"/>
</dbReference>
<evidence type="ECO:0000256" key="8">
    <source>
        <dbReference type="ARBA" id="ARBA00022679"/>
    </source>
</evidence>
<dbReference type="EMBL" id="VGIR01000053">
    <property type="protein sequence ID" value="MBM3331977.1"/>
    <property type="molecule type" value="Genomic_DNA"/>
</dbReference>
<comment type="subcellular location">
    <subcellularLocation>
        <location evidence="13">Cytoplasm</location>
    </subcellularLocation>
</comment>
<feature type="binding site" evidence="13">
    <location>
        <position position="289"/>
    </location>
    <ligand>
        <name>ATP</name>
        <dbReference type="ChEBI" id="CHEBI:30616"/>
    </ligand>
</feature>
<comment type="similarity">
    <text evidence="3 13 16">Belongs to the phosphoglycerate kinase family.</text>
</comment>
<feature type="binding site" evidence="13 15">
    <location>
        <position position="203"/>
    </location>
    <ligand>
        <name>ATP</name>
        <dbReference type="ChEBI" id="CHEBI:30616"/>
    </ligand>
</feature>
<dbReference type="InterPro" id="IPR001576">
    <property type="entry name" value="Phosphoglycerate_kinase"/>
</dbReference>
<accession>A0A938BTT6</accession>
<evidence type="ECO:0000256" key="11">
    <source>
        <dbReference type="ARBA" id="ARBA00022840"/>
    </source>
</evidence>
<dbReference type="GO" id="GO:0004618">
    <property type="term" value="F:phosphoglycerate kinase activity"/>
    <property type="evidence" value="ECO:0007669"/>
    <property type="project" value="UniProtKB-UniRule"/>
</dbReference>
<evidence type="ECO:0000256" key="5">
    <source>
        <dbReference type="ARBA" id="ARBA00013061"/>
    </source>
</evidence>
<dbReference type="GO" id="GO:0005524">
    <property type="term" value="F:ATP binding"/>
    <property type="evidence" value="ECO:0007669"/>
    <property type="project" value="UniProtKB-KW"/>
</dbReference>
<dbReference type="PRINTS" id="PR00477">
    <property type="entry name" value="PHGLYCKINASE"/>
</dbReference>
<evidence type="ECO:0000256" key="6">
    <source>
        <dbReference type="ARBA" id="ARBA00016471"/>
    </source>
</evidence>
<comment type="subunit">
    <text evidence="4 13">Monomer.</text>
</comment>
<sequence length="393" mass="41362">MKKLTVRDIDVRGQRVFLRVDFNVPMTEEMRIRDLARIVAALPTLQYLLDHGAGVILASHLGKAKGKADPLYSLHPILPVVSQLVGSPVTYAPIYTGDCAAKVRKRAAPGTVTLLENLRFHPGETANDPSFARELASLADVYVNDAFGAAHRAHASTVGAASFFKQPAAGLLMETEVDFLTRVLEHSARPYVAVIGGSKVSDKAGVIKNLLPRVDQVILGGGAAFNFLKARGMSIGKSLWEPDLAEQVRPLAGDPKLVLPTDVLVAPSIDAGAEARTVPIDRIPADQMGLDIGTDSSRRFAEVLATAQTVVWAGPMGVFERDAFANGTRLVAQVVAEATDRGACTVAGGGDTGAALAKFGYAQKMSHVSTGGGASLELLEGKALPGIAALADR</sequence>
<evidence type="ECO:0000256" key="13">
    <source>
        <dbReference type="HAMAP-Rule" id="MF_00145"/>
    </source>
</evidence>
<evidence type="ECO:0000313" key="17">
    <source>
        <dbReference type="EMBL" id="MBM3331977.1"/>
    </source>
</evidence>
<organism evidence="17 18">
    <name type="scientific">candidate division WOR-3 bacterium</name>
    <dbReference type="NCBI Taxonomy" id="2052148"/>
    <lineage>
        <taxon>Bacteria</taxon>
        <taxon>Bacteria division WOR-3</taxon>
    </lineage>
</organism>
<dbReference type="Pfam" id="PF00162">
    <property type="entry name" value="PGK"/>
    <property type="match status" value="1"/>
</dbReference>
<dbReference type="SUPFAM" id="SSF53748">
    <property type="entry name" value="Phosphoglycerate kinase"/>
    <property type="match status" value="1"/>
</dbReference>
<dbReference type="EC" id="2.7.2.3" evidence="5 13"/>
<dbReference type="PANTHER" id="PTHR11406:SF23">
    <property type="entry name" value="PHOSPHOGLYCERATE KINASE 1, CHLOROPLASTIC-RELATED"/>
    <property type="match status" value="1"/>
</dbReference>
<evidence type="ECO:0000313" key="18">
    <source>
        <dbReference type="Proteomes" id="UP000779900"/>
    </source>
</evidence>
<feature type="binding site" evidence="13 15">
    <location>
        <position position="320"/>
    </location>
    <ligand>
        <name>ATP</name>
        <dbReference type="ChEBI" id="CHEBI:30616"/>
    </ligand>
</feature>
<keyword evidence="10 13" id="KW-0418">Kinase</keyword>
<dbReference type="GO" id="GO:0006096">
    <property type="term" value="P:glycolytic process"/>
    <property type="evidence" value="ECO:0007669"/>
    <property type="project" value="UniProtKB-UniRule"/>
</dbReference>
<reference evidence="17" key="1">
    <citation type="submission" date="2019-03" db="EMBL/GenBank/DDBJ databases">
        <title>Lake Tanganyika Metagenome-Assembled Genomes (MAGs).</title>
        <authorList>
            <person name="Tran P."/>
        </authorList>
    </citation>
    <scope>NUCLEOTIDE SEQUENCE</scope>
    <source>
        <strain evidence="17">K_DeepCast_150m_m2_040</strain>
    </source>
</reference>
<feature type="binding site" evidence="14">
    <location>
        <position position="119"/>
    </location>
    <ligand>
        <name>(2R)-3-phosphoglycerate</name>
        <dbReference type="ChEBI" id="CHEBI:58272"/>
    </ligand>
</feature>
<evidence type="ECO:0000256" key="10">
    <source>
        <dbReference type="ARBA" id="ARBA00022777"/>
    </source>
</evidence>
<evidence type="ECO:0000256" key="14">
    <source>
        <dbReference type="PIRSR" id="PIRSR000724-1"/>
    </source>
</evidence>
<feature type="binding site" evidence="13">
    <location>
        <position position="37"/>
    </location>
    <ligand>
        <name>substrate</name>
    </ligand>
</feature>
<dbReference type="PIRSF" id="PIRSF000724">
    <property type="entry name" value="Pgk"/>
    <property type="match status" value="1"/>
</dbReference>
<feature type="binding site" evidence="13 15">
    <location>
        <begin position="349"/>
        <end position="352"/>
    </location>
    <ligand>
        <name>ATP</name>
        <dbReference type="ChEBI" id="CHEBI:30616"/>
    </ligand>
</feature>
<feature type="binding site" evidence="13">
    <location>
        <position position="152"/>
    </location>
    <ligand>
        <name>substrate</name>
    </ligand>
</feature>
<feature type="binding site" evidence="14">
    <location>
        <position position="37"/>
    </location>
    <ligand>
        <name>(2R)-3-phosphoglycerate</name>
        <dbReference type="ChEBI" id="CHEBI:58272"/>
    </ligand>
</feature>
<keyword evidence="7 13" id="KW-0963">Cytoplasm</keyword>
<evidence type="ECO:0000256" key="9">
    <source>
        <dbReference type="ARBA" id="ARBA00022741"/>
    </source>
</evidence>
<comment type="pathway">
    <text evidence="2 13">Carbohydrate degradation; glycolysis; pyruvate from D-glyceraldehyde 3-phosphate: step 2/5.</text>
</comment>
<dbReference type="Gene3D" id="3.40.50.1260">
    <property type="entry name" value="Phosphoglycerate kinase, N-terminal domain"/>
    <property type="match status" value="2"/>
</dbReference>
<proteinExistence type="inferred from homology"/>
<dbReference type="InterPro" id="IPR015824">
    <property type="entry name" value="Phosphoglycerate_kinase_N"/>
</dbReference>
<keyword evidence="8 13" id="KW-0808">Transferase</keyword>
<keyword evidence="9 13" id="KW-0547">Nucleotide-binding</keyword>
<feature type="binding site" evidence="13 14">
    <location>
        <begin position="60"/>
        <end position="63"/>
    </location>
    <ligand>
        <name>substrate</name>
    </ligand>
</feature>
<comment type="catalytic activity">
    <reaction evidence="1 13 16">
        <text>(2R)-3-phosphoglycerate + ATP = (2R)-3-phospho-glyceroyl phosphate + ADP</text>
        <dbReference type="Rhea" id="RHEA:14801"/>
        <dbReference type="ChEBI" id="CHEBI:30616"/>
        <dbReference type="ChEBI" id="CHEBI:57604"/>
        <dbReference type="ChEBI" id="CHEBI:58272"/>
        <dbReference type="ChEBI" id="CHEBI:456216"/>
        <dbReference type="EC" id="2.7.2.3"/>
    </reaction>
</comment>
<keyword evidence="11 13" id="KW-0067">ATP-binding</keyword>
<feature type="binding site" evidence="13">
    <location>
        <position position="119"/>
    </location>
    <ligand>
        <name>substrate</name>
    </ligand>
</feature>
<protein>
    <recommendedName>
        <fullName evidence="6 13">Phosphoglycerate kinase</fullName>
        <ecNumber evidence="5 13">2.7.2.3</ecNumber>
    </recommendedName>
</protein>
<feature type="binding site" evidence="14">
    <location>
        <position position="152"/>
    </location>
    <ligand>
        <name>(2R)-3-phosphoglycerate</name>
        <dbReference type="ChEBI" id="CHEBI:58272"/>
    </ligand>
</feature>
<evidence type="ECO:0000256" key="16">
    <source>
        <dbReference type="RuleBase" id="RU000532"/>
    </source>
</evidence>